<dbReference type="AlphaFoldDB" id="A0A9N9VVM4"/>
<sequence length="123" mass="14183">MGSYLVWALDPGPQPSSTSEEVRDKCEMCGKGNSQKTCYICDTGKFCRGLCNRRAVFTKRHSCVQDWMTERTTADDLYDDVMKDRIPRDPQVLKDYHFGNYPVFVILRINHPALQMAEVQEDL</sequence>
<dbReference type="Proteomes" id="UP000696573">
    <property type="component" value="Unassembled WGS sequence"/>
</dbReference>
<reference evidence="1" key="1">
    <citation type="submission" date="2021-10" db="EMBL/GenBank/DDBJ databases">
        <authorList>
            <person name="Piombo E."/>
        </authorList>
    </citation>
    <scope>NUCLEOTIDE SEQUENCE</scope>
</reference>
<gene>
    <name evidence="1" type="ORF">CRHIZ90672A_00002637</name>
</gene>
<evidence type="ECO:0000313" key="2">
    <source>
        <dbReference type="Proteomes" id="UP000696573"/>
    </source>
</evidence>
<organism evidence="1 2">
    <name type="scientific">Clonostachys rhizophaga</name>
    <dbReference type="NCBI Taxonomy" id="160324"/>
    <lineage>
        <taxon>Eukaryota</taxon>
        <taxon>Fungi</taxon>
        <taxon>Dikarya</taxon>
        <taxon>Ascomycota</taxon>
        <taxon>Pezizomycotina</taxon>
        <taxon>Sordariomycetes</taxon>
        <taxon>Hypocreomycetidae</taxon>
        <taxon>Hypocreales</taxon>
        <taxon>Bionectriaceae</taxon>
        <taxon>Clonostachys</taxon>
    </lineage>
</organism>
<comment type="caution">
    <text evidence="1">The sequence shown here is derived from an EMBL/GenBank/DDBJ whole genome shotgun (WGS) entry which is preliminary data.</text>
</comment>
<dbReference type="OrthoDB" id="4851849at2759"/>
<proteinExistence type="predicted"/>
<name>A0A9N9VVM4_9HYPO</name>
<evidence type="ECO:0000313" key="1">
    <source>
        <dbReference type="EMBL" id="CAH0032959.1"/>
    </source>
</evidence>
<keyword evidence="2" id="KW-1185">Reference proteome</keyword>
<evidence type="ECO:0008006" key="3">
    <source>
        <dbReference type="Google" id="ProtNLM"/>
    </source>
</evidence>
<protein>
    <recommendedName>
        <fullName evidence="3">MYND-type domain-containing protein</fullName>
    </recommendedName>
</protein>
<dbReference type="EMBL" id="CABFNQ020000744">
    <property type="protein sequence ID" value="CAH0032959.1"/>
    <property type="molecule type" value="Genomic_DNA"/>
</dbReference>
<accession>A0A9N9VVM4</accession>